<dbReference type="Proteomes" id="UP000492821">
    <property type="component" value="Unassembled WGS sequence"/>
</dbReference>
<dbReference type="WBParaSite" id="Pan_g15582.t1">
    <property type="protein sequence ID" value="Pan_g15582.t1"/>
    <property type="gene ID" value="Pan_g15582"/>
</dbReference>
<evidence type="ECO:0000313" key="1">
    <source>
        <dbReference type="Proteomes" id="UP000492821"/>
    </source>
</evidence>
<evidence type="ECO:0000313" key="2">
    <source>
        <dbReference type="WBParaSite" id="Pan_g15582.t1"/>
    </source>
</evidence>
<protein>
    <submittedName>
        <fullName evidence="2">Ovule protein</fullName>
    </submittedName>
</protein>
<reference evidence="1" key="1">
    <citation type="journal article" date="2013" name="Genetics">
        <title>The draft genome and transcriptome of Panagrellus redivivus are shaped by the harsh demands of a free-living lifestyle.</title>
        <authorList>
            <person name="Srinivasan J."/>
            <person name="Dillman A.R."/>
            <person name="Macchietto M.G."/>
            <person name="Heikkinen L."/>
            <person name="Lakso M."/>
            <person name="Fracchia K.M."/>
            <person name="Antoshechkin I."/>
            <person name="Mortazavi A."/>
            <person name="Wong G."/>
            <person name="Sternberg P.W."/>
        </authorList>
    </citation>
    <scope>NUCLEOTIDE SEQUENCE [LARGE SCALE GENOMIC DNA]</scope>
    <source>
        <strain evidence="1">MT8872</strain>
    </source>
</reference>
<dbReference type="AlphaFoldDB" id="A0A7E4V1Z0"/>
<name>A0A7E4V1Z0_PANRE</name>
<accession>A0A7E4V1Z0</accession>
<keyword evidence="1" id="KW-1185">Reference proteome</keyword>
<organism evidence="1 2">
    <name type="scientific">Panagrellus redivivus</name>
    <name type="common">Microworm</name>
    <dbReference type="NCBI Taxonomy" id="6233"/>
    <lineage>
        <taxon>Eukaryota</taxon>
        <taxon>Metazoa</taxon>
        <taxon>Ecdysozoa</taxon>
        <taxon>Nematoda</taxon>
        <taxon>Chromadorea</taxon>
        <taxon>Rhabditida</taxon>
        <taxon>Tylenchina</taxon>
        <taxon>Panagrolaimomorpha</taxon>
        <taxon>Panagrolaimoidea</taxon>
        <taxon>Panagrolaimidae</taxon>
        <taxon>Panagrellus</taxon>
    </lineage>
</organism>
<reference evidence="2" key="2">
    <citation type="submission" date="2020-10" db="UniProtKB">
        <authorList>
            <consortium name="WormBaseParasite"/>
        </authorList>
    </citation>
    <scope>IDENTIFICATION</scope>
</reference>
<proteinExistence type="predicted"/>
<sequence>MLLINSNKNVRSSVVRKQTLSFSDIIPFFFPKHATLLLGYPWKPCWPKGLTQSVNDAPPLCLSPRSEEHKCVTFHWRYRPNHSAHDTNQL</sequence>